<reference evidence="2" key="1">
    <citation type="submission" date="2021-02" db="EMBL/GenBank/DDBJ databases">
        <title>Natronoglycomyces albus gen. nov., sp. nov, a haloalkaliphilic actinobacterium from a soda solonchak soil.</title>
        <authorList>
            <person name="Sorokin D.Y."/>
            <person name="Khijniak T.V."/>
            <person name="Zakharycheva A.P."/>
            <person name="Boueva O.V."/>
            <person name="Ariskina E.V."/>
            <person name="Hahnke R.L."/>
            <person name="Bunk B."/>
            <person name="Sproer C."/>
            <person name="Schumann P."/>
            <person name="Evtushenko L.I."/>
            <person name="Kublanov I.V."/>
        </authorList>
    </citation>
    <scope>NUCLEOTIDE SEQUENCE</scope>
    <source>
        <strain evidence="2">DSM 106290</strain>
    </source>
</reference>
<dbReference type="InterPro" id="IPR011629">
    <property type="entry name" value="CobW-like_C"/>
</dbReference>
<dbReference type="SUPFAM" id="SSF90002">
    <property type="entry name" value="Hypothetical protein YjiA, C-terminal domain"/>
    <property type="match status" value="1"/>
</dbReference>
<dbReference type="EMBL" id="CP070496">
    <property type="protein sequence ID" value="QSB04399.1"/>
    <property type="molecule type" value="Genomic_DNA"/>
</dbReference>
<sequence>MTYLSAPGAGTTRRDDLRPAVTLLAGLNPVATRDVADNLLQADPTLLVVEHELTELLVNGTVIRTVRDGNGVLEDEKFAPDHPCLSCTLREDLLPTLVRLAKTHPRRDLVVALPAAVEPEAVAAVCTWCLVDGKPVTDSVRLDSVVTVCDSASIALSLESPDDLADRGINAADNDHRALADVACRQIEYADTVVLWTAGTDITFDDARVSVLLQRLNPWAAHLHTYGLTPAALASELLRSERYAETTPDLIGRGLEGFGVGVNEPVADCGVTATVFRTRRPFHPQRLHESLDGIASISLRGRGHLWIASQHSTAVAWESAGGGVSMGSLGKWMAAAEDADWDDISPQRHVAASLNWTPEWGDRENHLAFIGVGMDVEHIHRLLSYSLLTDEEIAAGAKAWESYEDPFAGCFPLTDEDVA</sequence>
<gene>
    <name evidence="2" type="ORF">JQS30_11415</name>
</gene>
<dbReference type="AlphaFoldDB" id="A0A895XLV8"/>
<accession>A0A895XLV8</accession>
<keyword evidence="3" id="KW-1185">Reference proteome</keyword>
<evidence type="ECO:0000259" key="1">
    <source>
        <dbReference type="SMART" id="SM00833"/>
    </source>
</evidence>
<name>A0A895XLV8_9ACTN</name>
<dbReference type="Pfam" id="PF02492">
    <property type="entry name" value="cobW"/>
    <property type="match status" value="1"/>
</dbReference>
<dbReference type="KEGG" id="nav:JQS30_11415"/>
<dbReference type="Pfam" id="PF07683">
    <property type="entry name" value="CobW_C"/>
    <property type="match status" value="1"/>
</dbReference>
<evidence type="ECO:0000313" key="2">
    <source>
        <dbReference type="EMBL" id="QSB04399.1"/>
    </source>
</evidence>
<evidence type="ECO:0000313" key="3">
    <source>
        <dbReference type="Proteomes" id="UP000662939"/>
    </source>
</evidence>
<protein>
    <submittedName>
        <fullName evidence="2">GTP-binding protein</fullName>
    </submittedName>
</protein>
<dbReference type="InterPro" id="IPR003495">
    <property type="entry name" value="CobW/HypB/UreG_nucleotide-bd"/>
</dbReference>
<dbReference type="Gene3D" id="3.40.50.300">
    <property type="entry name" value="P-loop containing nucleotide triphosphate hydrolases"/>
    <property type="match status" value="1"/>
</dbReference>
<proteinExistence type="predicted"/>
<dbReference type="PANTHER" id="PTHR43603:SF1">
    <property type="entry name" value="ZINC-REGULATED GTPASE METALLOPROTEIN ACTIVATOR 1"/>
    <property type="match status" value="1"/>
</dbReference>
<dbReference type="InterPro" id="IPR027417">
    <property type="entry name" value="P-loop_NTPase"/>
</dbReference>
<dbReference type="PANTHER" id="PTHR43603">
    <property type="entry name" value="COBW DOMAIN-CONTAINING PROTEIN DDB_G0274527"/>
    <property type="match status" value="1"/>
</dbReference>
<organism evidence="2 3">
    <name type="scientific">Natronoglycomyces albus</name>
    <dbReference type="NCBI Taxonomy" id="2811108"/>
    <lineage>
        <taxon>Bacteria</taxon>
        <taxon>Bacillati</taxon>
        <taxon>Actinomycetota</taxon>
        <taxon>Actinomycetes</taxon>
        <taxon>Glycomycetales</taxon>
        <taxon>Glycomycetaceae</taxon>
        <taxon>Natronoglycomyces</taxon>
    </lineage>
</organism>
<dbReference type="Proteomes" id="UP000662939">
    <property type="component" value="Chromosome"/>
</dbReference>
<feature type="domain" description="CobW C-terminal" evidence="1">
    <location>
        <begin position="271"/>
        <end position="387"/>
    </location>
</feature>
<dbReference type="InterPro" id="IPR051927">
    <property type="entry name" value="Zn_Chap_cDPG_Synth"/>
</dbReference>
<dbReference type="RefSeq" id="WP_213170396.1">
    <property type="nucleotide sequence ID" value="NZ_CP070496.1"/>
</dbReference>
<dbReference type="SMART" id="SM00833">
    <property type="entry name" value="CobW_C"/>
    <property type="match status" value="1"/>
</dbReference>